<dbReference type="GeneID" id="30059109"/>
<keyword evidence="2" id="KW-1185">Reference proteome</keyword>
<dbReference type="EMBL" id="DS022242">
    <property type="protein sequence ID" value="EWG36919.1"/>
    <property type="molecule type" value="Genomic_DNA"/>
</dbReference>
<gene>
    <name evidence="1" type="ORF">FVEG_00765</name>
</gene>
<dbReference type="VEuPathDB" id="FungiDB:FVEG_00765"/>
<proteinExistence type="predicted"/>
<name>W7LNC6_GIBM7</name>
<evidence type="ECO:0000313" key="1">
    <source>
        <dbReference type="EMBL" id="EWG36919.1"/>
    </source>
</evidence>
<dbReference type="EMBL" id="CM000578">
    <property type="protein sequence ID" value="EWG36919.1"/>
    <property type="molecule type" value="Genomic_DNA"/>
</dbReference>
<organism evidence="1 2">
    <name type="scientific">Gibberella moniliformis (strain M3125 / FGSC 7600)</name>
    <name type="common">Maize ear and stalk rot fungus</name>
    <name type="synonym">Fusarium verticillioides</name>
    <dbReference type="NCBI Taxonomy" id="334819"/>
    <lineage>
        <taxon>Eukaryota</taxon>
        <taxon>Fungi</taxon>
        <taxon>Dikarya</taxon>
        <taxon>Ascomycota</taxon>
        <taxon>Pezizomycotina</taxon>
        <taxon>Sordariomycetes</taxon>
        <taxon>Hypocreomycetidae</taxon>
        <taxon>Hypocreales</taxon>
        <taxon>Nectriaceae</taxon>
        <taxon>Fusarium</taxon>
        <taxon>Fusarium fujikuroi species complex</taxon>
    </lineage>
</organism>
<dbReference type="Proteomes" id="UP000009096">
    <property type="component" value="Chromosome 1"/>
</dbReference>
<protein>
    <submittedName>
        <fullName evidence="1">Uncharacterized protein</fullName>
    </submittedName>
</protein>
<sequence length="136" mass="14593">MSGPVRIGQNGNWATKSRVLQNTCRSKNPDLASRSMRLRCEPLVGDPSAYRGVSRPSTVKGLIYLQDGMVGSRNGHELRAQTSIAANEHYSGVVGAQQVLSCLSHRQPLDGRKLSNGLEGRPGVAAARINETADNP</sequence>
<dbReference type="HOGENOM" id="CLU_1875608_0_0_1"/>
<reference evidence="1 2" key="1">
    <citation type="journal article" date="2010" name="Nature">
        <title>Comparative genomics reveals mobile pathogenicity chromosomes in Fusarium.</title>
        <authorList>
            <person name="Ma L.J."/>
            <person name="van der Does H.C."/>
            <person name="Borkovich K.A."/>
            <person name="Coleman J.J."/>
            <person name="Daboussi M.J."/>
            <person name="Di Pietro A."/>
            <person name="Dufresne M."/>
            <person name="Freitag M."/>
            <person name="Grabherr M."/>
            <person name="Henrissat B."/>
            <person name="Houterman P.M."/>
            <person name="Kang S."/>
            <person name="Shim W.B."/>
            <person name="Woloshuk C."/>
            <person name="Xie X."/>
            <person name="Xu J.R."/>
            <person name="Antoniw J."/>
            <person name="Baker S.E."/>
            <person name="Bluhm B.H."/>
            <person name="Breakspear A."/>
            <person name="Brown D.W."/>
            <person name="Butchko R.A."/>
            <person name="Chapman S."/>
            <person name="Coulson R."/>
            <person name="Coutinho P.M."/>
            <person name="Danchin E.G."/>
            <person name="Diener A."/>
            <person name="Gale L.R."/>
            <person name="Gardiner D.M."/>
            <person name="Goff S."/>
            <person name="Hammond-Kosack K.E."/>
            <person name="Hilburn K."/>
            <person name="Hua-Van A."/>
            <person name="Jonkers W."/>
            <person name="Kazan K."/>
            <person name="Kodira C.D."/>
            <person name="Koehrsen M."/>
            <person name="Kumar L."/>
            <person name="Lee Y.H."/>
            <person name="Li L."/>
            <person name="Manners J.M."/>
            <person name="Miranda-Saavedra D."/>
            <person name="Mukherjee M."/>
            <person name="Park G."/>
            <person name="Park J."/>
            <person name="Park S.Y."/>
            <person name="Proctor R.H."/>
            <person name="Regev A."/>
            <person name="Ruiz-Roldan M.C."/>
            <person name="Sain D."/>
            <person name="Sakthikumar S."/>
            <person name="Sykes S."/>
            <person name="Schwartz D.C."/>
            <person name="Turgeon B.G."/>
            <person name="Wapinski I."/>
            <person name="Yoder O."/>
            <person name="Young S."/>
            <person name="Zeng Q."/>
            <person name="Zhou S."/>
            <person name="Galagan J."/>
            <person name="Cuomo C.A."/>
            <person name="Kistler H.C."/>
            <person name="Rep M."/>
        </authorList>
    </citation>
    <scope>NUCLEOTIDE SEQUENCE [LARGE SCALE GENOMIC DNA]</scope>
    <source>
        <strain evidence="2">M3125 / FGSC 7600</strain>
    </source>
</reference>
<accession>W7LNC6</accession>
<evidence type="ECO:0000313" key="2">
    <source>
        <dbReference type="Proteomes" id="UP000009096"/>
    </source>
</evidence>
<dbReference type="RefSeq" id="XP_018743110.1">
    <property type="nucleotide sequence ID" value="XM_018887363.1"/>
</dbReference>
<dbReference type="AlphaFoldDB" id="W7LNC6"/>
<dbReference type="KEGG" id="fvr:FVEG_00765"/>